<dbReference type="InterPro" id="IPR006626">
    <property type="entry name" value="PbH1"/>
</dbReference>
<proteinExistence type="predicted"/>
<dbReference type="InterPro" id="IPR051550">
    <property type="entry name" value="SCF-Subunits/Alg-Epimerases"/>
</dbReference>
<feature type="domain" description="Right handed beta helix" evidence="5">
    <location>
        <begin position="636"/>
        <end position="773"/>
    </location>
</feature>
<evidence type="ECO:0000313" key="6">
    <source>
        <dbReference type="EMBL" id="QDT14990.1"/>
    </source>
</evidence>
<dbReference type="EMBL" id="CP036265">
    <property type="protein sequence ID" value="QDT14990.1"/>
    <property type="molecule type" value="Genomic_DNA"/>
</dbReference>
<feature type="domain" description="Peptidase C14 caspase" evidence="4">
    <location>
        <begin position="50"/>
        <end position="289"/>
    </location>
</feature>
<dbReference type="GO" id="GO:0006511">
    <property type="term" value="P:ubiquitin-dependent protein catabolic process"/>
    <property type="evidence" value="ECO:0007669"/>
    <property type="project" value="TreeGrafter"/>
</dbReference>
<name>A0A517P6I6_9PLAN</name>
<dbReference type="AlphaFoldDB" id="A0A517P6I6"/>
<organism evidence="6 7">
    <name type="scientific">Alienimonas californiensis</name>
    <dbReference type="NCBI Taxonomy" id="2527989"/>
    <lineage>
        <taxon>Bacteria</taxon>
        <taxon>Pseudomonadati</taxon>
        <taxon>Planctomycetota</taxon>
        <taxon>Planctomycetia</taxon>
        <taxon>Planctomycetales</taxon>
        <taxon>Planctomycetaceae</taxon>
        <taxon>Alienimonas</taxon>
    </lineage>
</organism>
<dbReference type="PROSITE" id="PS00018">
    <property type="entry name" value="EF_HAND_1"/>
    <property type="match status" value="1"/>
</dbReference>
<evidence type="ECO:0000256" key="3">
    <source>
        <dbReference type="SAM" id="MobiDB-lite"/>
    </source>
</evidence>
<dbReference type="Pfam" id="PF00656">
    <property type="entry name" value="Peptidase_C14"/>
    <property type="match status" value="1"/>
</dbReference>
<dbReference type="Pfam" id="PF13229">
    <property type="entry name" value="Beta_helix"/>
    <property type="match status" value="1"/>
</dbReference>
<dbReference type="GO" id="GO:0004197">
    <property type="term" value="F:cysteine-type endopeptidase activity"/>
    <property type="evidence" value="ECO:0007669"/>
    <property type="project" value="InterPro"/>
</dbReference>
<evidence type="ECO:0000259" key="5">
    <source>
        <dbReference type="Pfam" id="PF13229"/>
    </source>
</evidence>
<dbReference type="InterPro" id="IPR011050">
    <property type="entry name" value="Pectin_lyase_fold/virulence"/>
</dbReference>
<evidence type="ECO:0000259" key="4">
    <source>
        <dbReference type="Pfam" id="PF00656"/>
    </source>
</evidence>
<dbReference type="InterPro" id="IPR012334">
    <property type="entry name" value="Pectin_lyas_fold"/>
</dbReference>
<dbReference type="InterPro" id="IPR011600">
    <property type="entry name" value="Pept_C14_caspase"/>
</dbReference>
<dbReference type="InterPro" id="IPR039448">
    <property type="entry name" value="Beta_helix"/>
</dbReference>
<keyword evidence="2" id="KW-0677">Repeat</keyword>
<dbReference type="SUPFAM" id="SSF51126">
    <property type="entry name" value="Pectin lyase-like"/>
    <property type="match status" value="2"/>
</dbReference>
<dbReference type="OrthoDB" id="9806903at2"/>
<dbReference type="InterPro" id="IPR018247">
    <property type="entry name" value="EF_Hand_1_Ca_BS"/>
</dbReference>
<keyword evidence="7" id="KW-1185">Reference proteome</keyword>
<gene>
    <name evidence="6" type="ORF">CA12_10700</name>
</gene>
<dbReference type="PANTHER" id="PTHR22990">
    <property type="entry name" value="F-BOX ONLY PROTEIN"/>
    <property type="match status" value="1"/>
</dbReference>
<dbReference type="RefSeq" id="WP_145357834.1">
    <property type="nucleotide sequence ID" value="NZ_CP036265.1"/>
</dbReference>
<dbReference type="Proteomes" id="UP000318741">
    <property type="component" value="Chromosome"/>
</dbReference>
<protein>
    <recommendedName>
        <fullName evidence="1">Probable pectate lyase C</fullName>
    </recommendedName>
</protein>
<accession>A0A517P6I6</accession>
<dbReference type="SMART" id="SM00710">
    <property type="entry name" value="PbH1"/>
    <property type="match status" value="9"/>
</dbReference>
<evidence type="ECO:0000256" key="1">
    <source>
        <dbReference type="ARBA" id="ARBA00016512"/>
    </source>
</evidence>
<feature type="region of interest" description="Disordered" evidence="3">
    <location>
        <begin position="791"/>
        <end position="849"/>
    </location>
</feature>
<evidence type="ECO:0000256" key="2">
    <source>
        <dbReference type="ARBA" id="ARBA00022737"/>
    </source>
</evidence>
<evidence type="ECO:0000313" key="7">
    <source>
        <dbReference type="Proteomes" id="UP000318741"/>
    </source>
</evidence>
<dbReference type="Gene3D" id="2.160.20.10">
    <property type="entry name" value="Single-stranded right-handed beta-helix, Pectin lyase-like"/>
    <property type="match status" value="2"/>
</dbReference>
<dbReference type="Gene3D" id="3.40.50.1460">
    <property type="match status" value="1"/>
</dbReference>
<dbReference type="KEGG" id="acaf:CA12_10700"/>
<sequence>MRFHLVPVVVVVQGVLTVAAPAWGQAAGPALIAAPPRPLQTDAPAGGAGLFVGVNRFSDPSGAVSDLRYAVNDAVGLAHLFALELDLIPAKNCTLALSGEPDGERGQAELKALTAAGAQVTGATKSEILDGLFRACDAAAQAVGPAAGQAAGPAGAENAAARAPLVISLSSHGFDDAGTPFVMPSDGRRRRLGVTALPLSIVEDEAGRSRAGHRLLLVDACQERIGGTKAVGAAGTVAAMSPAFAAALAKPTGQVKIASCAAGQVSVEVPSLRHGVFTKAFLDCLRGAAGDRDGDGVISLGDVEPVMEARVKALIADYNQGLPEGRRIEQSPAFYGPLAARRLPLAVPATDVAALIAQLAAQTSPDGYPPVLHDRVAAALQGQADPRLHRAAEQFAAGGDAFTFRAVAEALLTGRKVVTVAADGSGDVRTVAEALAKVADDGRVRVLPGTYREEPLVIDRPVTLEGVGPREEIEIQCATGYPVWLTATGAVVRGLSLTCTAPARLNAEGEPVETFEAIYVTAGRPTIEDCFLRSEFGGGVGVQGAGAEPTVRNCVVEDAGLNGIHIADGAGGFYAGCVVRRAKGIGFAAAGAGTAPTVRNCSAEDGEGNGLVILDGAAGTYEGCVFKRHKGPSIAVAGAGTAPSLKNCSAEDGAHGLYIGGGAAGSYQDCAFTGDALASIFVEGAGTAPTLTNCSVVGGKDTGLLIHDGAAGVFEGCTFKDHQYAGVTLQDAGTRPTLRRCTIAGNGYQAIWVRAGAGATVENCDLSGNVRGPTFLDEGAGSLDITPSAMIPPAPGVFPPAPGGLPPAPPAPFDPPAPPAPPEFLDAPAPPASPEILDPPAPPAPPGGG</sequence>
<reference evidence="6 7" key="1">
    <citation type="submission" date="2019-02" db="EMBL/GenBank/DDBJ databases">
        <title>Deep-cultivation of Planctomycetes and their phenomic and genomic characterization uncovers novel biology.</title>
        <authorList>
            <person name="Wiegand S."/>
            <person name="Jogler M."/>
            <person name="Boedeker C."/>
            <person name="Pinto D."/>
            <person name="Vollmers J."/>
            <person name="Rivas-Marin E."/>
            <person name="Kohn T."/>
            <person name="Peeters S.H."/>
            <person name="Heuer A."/>
            <person name="Rast P."/>
            <person name="Oberbeckmann S."/>
            <person name="Bunk B."/>
            <person name="Jeske O."/>
            <person name="Meyerdierks A."/>
            <person name="Storesund J.E."/>
            <person name="Kallscheuer N."/>
            <person name="Luecker S."/>
            <person name="Lage O.M."/>
            <person name="Pohl T."/>
            <person name="Merkel B.J."/>
            <person name="Hornburger P."/>
            <person name="Mueller R.-W."/>
            <person name="Bruemmer F."/>
            <person name="Labrenz M."/>
            <person name="Spormann A.M."/>
            <person name="Op den Camp H."/>
            <person name="Overmann J."/>
            <person name="Amann R."/>
            <person name="Jetten M.S.M."/>
            <person name="Mascher T."/>
            <person name="Medema M.H."/>
            <person name="Devos D.P."/>
            <person name="Kaster A.-K."/>
            <person name="Ovreas L."/>
            <person name="Rohde M."/>
            <person name="Galperin M.Y."/>
            <person name="Jogler C."/>
        </authorList>
    </citation>
    <scope>NUCLEOTIDE SEQUENCE [LARGE SCALE GENOMIC DNA]</scope>
    <source>
        <strain evidence="6 7">CA12</strain>
    </source>
</reference>
<dbReference type="PANTHER" id="PTHR22990:SF15">
    <property type="entry name" value="F-BOX ONLY PROTEIN 10"/>
    <property type="match status" value="1"/>
</dbReference>